<name>A0A1Y1V4V8_9FUNG</name>
<dbReference type="OrthoDB" id="10571975at2759"/>
<keyword evidence="2" id="KW-1185">Reference proteome</keyword>
<protein>
    <recommendedName>
        <fullName evidence="3">Right handed beta helix domain-containing protein</fullName>
    </recommendedName>
</protein>
<comment type="caution">
    <text evidence="1">The sequence shown here is derived from an EMBL/GenBank/DDBJ whole genome shotgun (WGS) entry which is preliminary data.</text>
</comment>
<dbReference type="PANTHER" id="PTHR32158">
    <property type="entry name" value="RING-TYPE DOMAIN-CONTAINING PROTEIN"/>
    <property type="match status" value="1"/>
</dbReference>
<evidence type="ECO:0008006" key="3">
    <source>
        <dbReference type="Google" id="ProtNLM"/>
    </source>
</evidence>
<dbReference type="PANTHER" id="PTHR32158:SF21">
    <property type="match status" value="1"/>
</dbReference>
<dbReference type="EMBL" id="MCFH01000031">
    <property type="protein sequence ID" value="ORX47340.1"/>
    <property type="molecule type" value="Genomic_DNA"/>
</dbReference>
<sequence>MYILKTNTVLIEDCKFKNAFSINSGGTFFFNNVMDVNANNIEVFNSTSIKNGSVIYIYTEQAVNNLVRFKNTKIYGVGTDDYKIDLGGFVATVDGFSNLLISNLYGEDIYCGNYGVGAFVVTNKSKIDIYNIELRNVHGSRYGGVLLNSYNEEEGSRFYVTNGTFIDFYQHYEKPSATLLWSTDNIKVKLENCNITNLYGNEEAVILYYDKNSDIVLKNVNIDGFYSVNGAFIRSGEPNGIAIQNVLLENVTIQNSQCNKFIRLKFGAITIKNSKFLNISENDNNLKIADLDELTTLSIENTEFDHIILKYGFETANNSEIHLINCTVNNSIFDKGFISTSNIINTTLTIKDSTFFNNTGNNGVIIHVDKLDEKTNVSFLDSTFKNNYAKRYGGVLYSREKSIDTSITFNNCFFENNKAFLGNIINKIIQILSIIKNLNIYYKNI</sequence>
<dbReference type="Proteomes" id="UP000193719">
    <property type="component" value="Unassembled WGS sequence"/>
</dbReference>
<evidence type="ECO:0000313" key="1">
    <source>
        <dbReference type="EMBL" id="ORX47340.1"/>
    </source>
</evidence>
<reference evidence="1 2" key="1">
    <citation type="submission" date="2016-08" db="EMBL/GenBank/DDBJ databases">
        <title>Genomes of anaerobic fungi encode conserved fungal cellulosomes for biomass hydrolysis.</title>
        <authorList>
            <consortium name="DOE Joint Genome Institute"/>
            <person name="Haitjema C.H."/>
            <person name="Gilmore S.P."/>
            <person name="Henske J.K."/>
            <person name="Solomon K.V."/>
            <person name="De Groot R."/>
            <person name="Kuo A."/>
            <person name="Mondo S.J."/>
            <person name="Salamov A.A."/>
            <person name="Labutti K."/>
            <person name="Zhao Z."/>
            <person name="Chiniquy J."/>
            <person name="Barry K."/>
            <person name="Brewer H.M."/>
            <person name="Purvine S.O."/>
            <person name="Wright A.T."/>
            <person name="Boxma B."/>
            <person name="Van Alen T."/>
            <person name="Hackstein J.H."/>
            <person name="Baker S.E."/>
            <person name="Grigoriev I.V."/>
            <person name="O'Malley M.A."/>
        </authorList>
    </citation>
    <scope>NUCLEOTIDE SEQUENCE [LARGE SCALE GENOMIC DNA]</scope>
    <source>
        <strain evidence="2">finn</strain>
    </source>
</reference>
<dbReference type="InterPro" id="IPR011050">
    <property type="entry name" value="Pectin_lyase_fold/virulence"/>
</dbReference>
<organism evidence="1 2">
    <name type="scientific">Piromyces finnis</name>
    <dbReference type="NCBI Taxonomy" id="1754191"/>
    <lineage>
        <taxon>Eukaryota</taxon>
        <taxon>Fungi</taxon>
        <taxon>Fungi incertae sedis</taxon>
        <taxon>Chytridiomycota</taxon>
        <taxon>Chytridiomycota incertae sedis</taxon>
        <taxon>Neocallimastigomycetes</taxon>
        <taxon>Neocallimastigales</taxon>
        <taxon>Neocallimastigaceae</taxon>
        <taxon>Piromyces</taxon>
    </lineage>
</organism>
<proteinExistence type="predicted"/>
<feature type="non-terminal residue" evidence="1">
    <location>
        <position position="445"/>
    </location>
</feature>
<reference evidence="1 2" key="2">
    <citation type="submission" date="2016-08" db="EMBL/GenBank/DDBJ databases">
        <title>Pervasive Adenine N6-methylation of Active Genes in Fungi.</title>
        <authorList>
            <consortium name="DOE Joint Genome Institute"/>
            <person name="Mondo S.J."/>
            <person name="Dannebaum R.O."/>
            <person name="Kuo R.C."/>
            <person name="Labutti K."/>
            <person name="Haridas S."/>
            <person name="Kuo A."/>
            <person name="Salamov A."/>
            <person name="Ahrendt S.R."/>
            <person name="Lipzen A."/>
            <person name="Sullivan W."/>
            <person name="Andreopoulos W.B."/>
            <person name="Clum A."/>
            <person name="Lindquist E."/>
            <person name="Daum C."/>
            <person name="Ramamoorthy G.K."/>
            <person name="Gryganskyi A."/>
            <person name="Culley D."/>
            <person name="Magnuson J.K."/>
            <person name="James T.Y."/>
            <person name="O'Malley M.A."/>
            <person name="Stajich J.E."/>
            <person name="Spatafora J.W."/>
            <person name="Visel A."/>
            <person name="Grigoriev I.V."/>
        </authorList>
    </citation>
    <scope>NUCLEOTIDE SEQUENCE [LARGE SCALE GENOMIC DNA]</scope>
    <source>
        <strain evidence="2">finn</strain>
    </source>
</reference>
<gene>
    <name evidence="1" type="ORF">BCR36DRAFT_584849</name>
</gene>
<evidence type="ECO:0000313" key="2">
    <source>
        <dbReference type="Proteomes" id="UP000193719"/>
    </source>
</evidence>
<accession>A0A1Y1V4V8</accession>
<dbReference type="SUPFAM" id="SSF51126">
    <property type="entry name" value="Pectin lyase-like"/>
    <property type="match status" value="1"/>
</dbReference>
<dbReference type="AlphaFoldDB" id="A0A1Y1V4V8"/>